<dbReference type="Pfam" id="PF02089">
    <property type="entry name" value="Palm_thioest"/>
    <property type="match status" value="1"/>
</dbReference>
<dbReference type="SUPFAM" id="SSF53474">
    <property type="entry name" value="alpha/beta-Hydrolases"/>
    <property type="match status" value="1"/>
</dbReference>
<proteinExistence type="predicted"/>
<keyword evidence="1" id="KW-0378">Hydrolase</keyword>
<organism evidence="2">
    <name type="scientific">Strombidium inclinatum</name>
    <dbReference type="NCBI Taxonomy" id="197538"/>
    <lineage>
        <taxon>Eukaryota</taxon>
        <taxon>Sar</taxon>
        <taxon>Alveolata</taxon>
        <taxon>Ciliophora</taxon>
        <taxon>Intramacronucleata</taxon>
        <taxon>Spirotrichea</taxon>
        <taxon>Oligotrichia</taxon>
        <taxon>Strombidiidae</taxon>
        <taxon>Strombidium</taxon>
    </lineage>
</organism>
<protein>
    <submittedName>
        <fullName evidence="2">Uncharacterized protein</fullName>
    </submittedName>
</protein>
<dbReference type="PANTHER" id="PTHR11247:SF8">
    <property type="entry name" value="PALMITOYL-PROTEIN THIOESTERASE 1"/>
    <property type="match status" value="1"/>
</dbReference>
<gene>
    <name evidence="2" type="ORF">SINC0208_LOCUS477</name>
</gene>
<evidence type="ECO:0000313" key="2">
    <source>
        <dbReference type="EMBL" id="CAE0319899.1"/>
    </source>
</evidence>
<accession>A0A7S3IDF9</accession>
<dbReference type="EMBL" id="HBIH01001222">
    <property type="protein sequence ID" value="CAE0319899.1"/>
    <property type="molecule type" value="Transcribed_RNA"/>
</dbReference>
<dbReference type="GO" id="GO:0005764">
    <property type="term" value="C:lysosome"/>
    <property type="evidence" value="ECO:0007669"/>
    <property type="project" value="TreeGrafter"/>
</dbReference>
<dbReference type="PANTHER" id="PTHR11247">
    <property type="entry name" value="PALMITOYL-PROTEIN THIOESTERASE/DOLICHYLDIPHOSPHATASE 1"/>
    <property type="match status" value="1"/>
</dbReference>
<dbReference type="GO" id="GO:0016790">
    <property type="term" value="F:thiolester hydrolase activity"/>
    <property type="evidence" value="ECO:0007669"/>
    <property type="project" value="TreeGrafter"/>
</dbReference>
<dbReference type="Gene3D" id="3.40.50.1820">
    <property type="entry name" value="alpha/beta hydrolase"/>
    <property type="match status" value="1"/>
</dbReference>
<evidence type="ECO:0000256" key="1">
    <source>
        <dbReference type="ARBA" id="ARBA00022801"/>
    </source>
</evidence>
<reference evidence="2" key="1">
    <citation type="submission" date="2021-01" db="EMBL/GenBank/DDBJ databases">
        <authorList>
            <person name="Corre E."/>
            <person name="Pelletier E."/>
            <person name="Niang G."/>
            <person name="Scheremetjew M."/>
            <person name="Finn R."/>
            <person name="Kale V."/>
            <person name="Holt S."/>
            <person name="Cochrane G."/>
            <person name="Meng A."/>
            <person name="Brown T."/>
            <person name="Cohen L."/>
        </authorList>
    </citation>
    <scope>NUCLEOTIDE SEQUENCE</scope>
    <source>
        <strain evidence="2">S3</strain>
    </source>
</reference>
<name>A0A7S3IDF9_9SPIT</name>
<sequence>MAKSSFLPYINNEKHHPKAEQYKARFSGLNGLMMVMFGNDTVVTPRESEWFQDWYGEYVLPYNQSELYVEDWIGLRTLEEAEKVHRLFIPDAGHLHYNQTVAEDIFVPFLYGSPDHEFLE</sequence>
<dbReference type="InterPro" id="IPR029058">
    <property type="entry name" value="AB_hydrolase_fold"/>
</dbReference>
<dbReference type="AlphaFoldDB" id="A0A7S3IDF9"/>